<reference evidence="6" key="1">
    <citation type="submission" date="2018-05" db="EMBL/GenBank/DDBJ databases">
        <authorList>
            <person name="Lanie J.A."/>
            <person name="Ng W.-L."/>
            <person name="Kazmierczak K.M."/>
            <person name="Andrzejewski T.M."/>
            <person name="Davidsen T.M."/>
            <person name="Wayne K.J."/>
            <person name="Tettelin H."/>
            <person name="Glass J.I."/>
            <person name="Rusch D."/>
            <person name="Podicherti R."/>
            <person name="Tsui H.-C.T."/>
            <person name="Winkler M.E."/>
        </authorList>
    </citation>
    <scope>NUCLEOTIDE SEQUENCE</scope>
</reference>
<dbReference type="Gene3D" id="3.40.1190.10">
    <property type="entry name" value="Mur-like, catalytic domain"/>
    <property type="match status" value="1"/>
</dbReference>
<feature type="non-terminal residue" evidence="6">
    <location>
        <position position="227"/>
    </location>
</feature>
<dbReference type="Gene3D" id="3.40.1390.10">
    <property type="entry name" value="MurE/MurF, N-terminal domain"/>
    <property type="match status" value="1"/>
</dbReference>
<keyword evidence="3" id="KW-0067">ATP-binding</keyword>
<dbReference type="Pfam" id="PF08245">
    <property type="entry name" value="Mur_ligase_M"/>
    <property type="match status" value="1"/>
</dbReference>
<evidence type="ECO:0000256" key="2">
    <source>
        <dbReference type="ARBA" id="ARBA00022741"/>
    </source>
</evidence>
<dbReference type="Pfam" id="PF01225">
    <property type="entry name" value="Mur_ligase"/>
    <property type="match status" value="1"/>
</dbReference>
<dbReference type="InterPro" id="IPR036565">
    <property type="entry name" value="Mur-like_cat_sf"/>
</dbReference>
<dbReference type="InterPro" id="IPR035911">
    <property type="entry name" value="MurE/MurF_N"/>
</dbReference>
<name>A0A382FB78_9ZZZZ</name>
<evidence type="ECO:0008006" key="7">
    <source>
        <dbReference type="Google" id="ProtNLM"/>
    </source>
</evidence>
<feature type="domain" description="Mur ligase N-terminal catalytic" evidence="4">
    <location>
        <begin position="24"/>
        <end position="92"/>
    </location>
</feature>
<evidence type="ECO:0000313" key="6">
    <source>
        <dbReference type="EMBL" id="SVB59912.1"/>
    </source>
</evidence>
<organism evidence="6">
    <name type="scientific">marine metagenome</name>
    <dbReference type="NCBI Taxonomy" id="408172"/>
    <lineage>
        <taxon>unclassified sequences</taxon>
        <taxon>metagenomes</taxon>
        <taxon>ecological metagenomes</taxon>
    </lineage>
</organism>
<proteinExistence type="predicted"/>
<dbReference type="PANTHER" id="PTHR23135:SF4">
    <property type="entry name" value="UDP-N-ACETYLMURAMOYL-L-ALANYL-D-GLUTAMATE--2,6-DIAMINOPIMELATE LIGASE MURE HOMOLOG, CHLOROPLASTIC"/>
    <property type="match status" value="1"/>
</dbReference>
<dbReference type="InterPro" id="IPR018109">
    <property type="entry name" value="Folylpolyglutamate_synth_CS"/>
</dbReference>
<feature type="domain" description="Mur ligase central" evidence="5">
    <location>
        <begin position="111"/>
        <end position="227"/>
    </location>
</feature>
<evidence type="ECO:0000259" key="5">
    <source>
        <dbReference type="Pfam" id="PF08245"/>
    </source>
</evidence>
<gene>
    <name evidence="6" type="ORF">METZ01_LOCUS212766</name>
</gene>
<sequence>MRLATLLDALPHKTVSRRRDVSVRSIVHDSRLVQPGDIFVAIRETSGNDGHTYIPFAIAKGAVAIVQEDSKSRADGNGITTIQVPDSNYALAVLSAVRYDHPSTDLALIGVTGTNGKTTVAHMIESILLSGGNKTGFIGTTGYRANGRDLPGGHDHTTPYPDRLQSILRLISDEGVAFTVMEVSSHSLALNRVAPMSFQVAVFTNLTHDHLDYHRTVEAYLKAKLRL</sequence>
<dbReference type="GO" id="GO:0004326">
    <property type="term" value="F:tetrahydrofolylpolyglutamate synthase activity"/>
    <property type="evidence" value="ECO:0007669"/>
    <property type="project" value="InterPro"/>
</dbReference>
<dbReference type="AlphaFoldDB" id="A0A382FB78"/>
<protein>
    <recommendedName>
        <fullName evidence="7">Mur ligase central domain-containing protein</fullName>
    </recommendedName>
</protein>
<dbReference type="InterPro" id="IPR013221">
    <property type="entry name" value="Mur_ligase_cen"/>
</dbReference>
<keyword evidence="1" id="KW-0436">Ligase</keyword>
<evidence type="ECO:0000256" key="3">
    <source>
        <dbReference type="ARBA" id="ARBA00022840"/>
    </source>
</evidence>
<evidence type="ECO:0000256" key="1">
    <source>
        <dbReference type="ARBA" id="ARBA00022598"/>
    </source>
</evidence>
<accession>A0A382FB78</accession>
<dbReference type="EMBL" id="UINC01048855">
    <property type="protein sequence ID" value="SVB59912.1"/>
    <property type="molecule type" value="Genomic_DNA"/>
</dbReference>
<evidence type="ECO:0000259" key="4">
    <source>
        <dbReference type="Pfam" id="PF01225"/>
    </source>
</evidence>
<keyword evidence="2" id="KW-0547">Nucleotide-binding</keyword>
<dbReference type="PROSITE" id="PS01011">
    <property type="entry name" value="FOLYLPOLYGLU_SYNT_1"/>
    <property type="match status" value="1"/>
</dbReference>
<dbReference type="SUPFAM" id="SSF63418">
    <property type="entry name" value="MurE/MurF N-terminal domain"/>
    <property type="match status" value="1"/>
</dbReference>
<dbReference type="PANTHER" id="PTHR23135">
    <property type="entry name" value="MUR LIGASE FAMILY MEMBER"/>
    <property type="match status" value="1"/>
</dbReference>
<dbReference type="InterPro" id="IPR000713">
    <property type="entry name" value="Mur_ligase_N"/>
</dbReference>
<dbReference type="GO" id="GO:0005524">
    <property type="term" value="F:ATP binding"/>
    <property type="evidence" value="ECO:0007669"/>
    <property type="project" value="UniProtKB-KW"/>
</dbReference>
<dbReference type="SUPFAM" id="SSF53623">
    <property type="entry name" value="MurD-like peptide ligases, catalytic domain"/>
    <property type="match status" value="1"/>
</dbReference>